<dbReference type="NCBIfam" id="TIGR00055">
    <property type="entry name" value="uppS"/>
    <property type="match status" value="1"/>
</dbReference>
<feature type="active site" description="Proton acceptor" evidence="2">
    <location>
        <position position="76"/>
    </location>
</feature>
<comment type="cofactor">
    <cofactor evidence="2">
        <name>Mg(2+)</name>
        <dbReference type="ChEBI" id="CHEBI:18420"/>
    </cofactor>
    <text evidence="2">Binds 2 magnesium ions per subunit.</text>
</comment>
<feature type="binding site" evidence="2">
    <location>
        <position position="196"/>
    </location>
    <ligand>
        <name>substrate</name>
    </ligand>
</feature>
<feature type="binding site" evidence="2">
    <location>
        <position position="28"/>
    </location>
    <ligand>
        <name>Mg(2+)</name>
        <dbReference type="ChEBI" id="CHEBI:18420"/>
    </ligand>
</feature>
<dbReference type="AlphaFoldDB" id="A0A328C5H2"/>
<dbReference type="EC" id="2.5.1.-" evidence="2"/>
<evidence type="ECO:0000256" key="2">
    <source>
        <dbReference type="HAMAP-Rule" id="MF_01139"/>
    </source>
</evidence>
<dbReference type="Proteomes" id="UP000249169">
    <property type="component" value="Unassembled WGS sequence"/>
</dbReference>
<dbReference type="OrthoDB" id="4191603at2"/>
<comment type="caution">
    <text evidence="2">Lacks conserved residue(s) required for the propagation of feature annotation.</text>
</comment>
<dbReference type="FunFam" id="3.40.1180.10:FF:000001">
    <property type="entry name" value="(2E,6E)-farnesyl-diphosphate-specific ditrans,polycis-undecaprenyl-diphosphate synthase"/>
    <property type="match status" value="1"/>
</dbReference>
<gene>
    <name evidence="3" type="ORF">DL240_13595</name>
</gene>
<dbReference type="PANTHER" id="PTHR10291">
    <property type="entry name" value="DEHYDRODOLICHYL DIPHOSPHATE SYNTHASE FAMILY MEMBER"/>
    <property type="match status" value="1"/>
</dbReference>
<feature type="binding site" evidence="2">
    <location>
        <position position="33"/>
    </location>
    <ligand>
        <name>substrate</name>
    </ligand>
</feature>
<keyword evidence="4" id="KW-1185">Reference proteome</keyword>
<feature type="binding site" evidence="2">
    <location>
        <position position="45"/>
    </location>
    <ligand>
        <name>substrate</name>
    </ligand>
</feature>
<dbReference type="GO" id="GO:0000287">
    <property type="term" value="F:magnesium ion binding"/>
    <property type="evidence" value="ECO:0007669"/>
    <property type="project" value="UniProtKB-UniRule"/>
</dbReference>
<sequence length="266" mass="29816">MAIKLTINEATLQGFQGSVPRHVAVIMDGNGRWAVQRGMARIRGHHEGANAVRRVVESCRYLGVEILTLYAFSSQNWGRPQDEVSGLMTLFDLYIKKERKRLLQNGIRMQVIGDRGRLSPKLQKAIAELEARSAENTGMILQVAVSYGGREEIIQATRRIAEDALAGNLDPAQIDEALVSRYLYTQGRLDPDLVIRTSGECRVSNFLLWQIAYSELHITETLWPDFGEAQLIEAFEDFTGRQRRFGQTGAQVDDEAQVDAGHQDEG</sequence>
<dbReference type="PANTHER" id="PTHR10291:SF0">
    <property type="entry name" value="DEHYDRODOLICHYL DIPHOSPHATE SYNTHASE 2"/>
    <property type="match status" value="1"/>
</dbReference>
<dbReference type="Pfam" id="PF01255">
    <property type="entry name" value="Prenyltransf"/>
    <property type="match status" value="1"/>
</dbReference>
<comment type="similarity">
    <text evidence="2">Belongs to the UPP synthase family.</text>
</comment>
<organism evidence="3 4">
    <name type="scientific">Lujinxingia litoralis</name>
    <dbReference type="NCBI Taxonomy" id="2211119"/>
    <lineage>
        <taxon>Bacteria</taxon>
        <taxon>Deltaproteobacteria</taxon>
        <taxon>Bradymonadales</taxon>
        <taxon>Lujinxingiaceae</taxon>
        <taxon>Lujinxingia</taxon>
    </lineage>
</organism>
<feature type="binding site" evidence="2">
    <location>
        <begin position="29"/>
        <end position="32"/>
    </location>
    <ligand>
        <name>substrate</name>
    </ligand>
</feature>
<dbReference type="InterPro" id="IPR036424">
    <property type="entry name" value="UPP_synth-like_sf"/>
</dbReference>
<keyword evidence="2" id="KW-0479">Metal-binding</keyword>
<feature type="binding site" evidence="2">
    <location>
        <begin position="202"/>
        <end position="204"/>
    </location>
    <ligand>
        <name>substrate</name>
    </ligand>
</feature>
<comment type="subunit">
    <text evidence="2">Homodimer.</text>
</comment>
<name>A0A328C5H2_9DELT</name>
<dbReference type="EMBL" id="QHKO01000006">
    <property type="protein sequence ID" value="RAL21162.1"/>
    <property type="molecule type" value="Genomic_DNA"/>
</dbReference>
<dbReference type="RefSeq" id="WP_111730450.1">
    <property type="nucleotide sequence ID" value="NZ_QHKO01000006.1"/>
</dbReference>
<feature type="binding site" evidence="2">
    <location>
        <position position="41"/>
    </location>
    <ligand>
        <name>substrate</name>
    </ligand>
</feature>
<comment type="function">
    <text evidence="2">Catalyzes the condensation of isopentenyl diphosphate (IPP) with allylic pyrophosphates generating different type of terpenoids.</text>
</comment>
<feature type="binding site" evidence="2">
    <location>
        <position position="215"/>
    </location>
    <ligand>
        <name>Mg(2+)</name>
        <dbReference type="ChEBI" id="CHEBI:18420"/>
    </ligand>
</feature>
<evidence type="ECO:0000313" key="4">
    <source>
        <dbReference type="Proteomes" id="UP000249169"/>
    </source>
</evidence>
<dbReference type="SUPFAM" id="SSF64005">
    <property type="entry name" value="Undecaprenyl diphosphate synthase"/>
    <property type="match status" value="1"/>
</dbReference>
<dbReference type="NCBIfam" id="NF011405">
    <property type="entry name" value="PRK14830.1"/>
    <property type="match status" value="1"/>
</dbReference>
<feature type="binding site" evidence="2">
    <location>
        <position position="79"/>
    </location>
    <ligand>
        <name>substrate</name>
    </ligand>
</feature>
<dbReference type="GO" id="GO:0016094">
    <property type="term" value="P:polyprenol biosynthetic process"/>
    <property type="evidence" value="ECO:0007669"/>
    <property type="project" value="TreeGrafter"/>
</dbReference>
<feature type="active site" evidence="2">
    <location>
        <position position="28"/>
    </location>
</feature>
<dbReference type="InterPro" id="IPR001441">
    <property type="entry name" value="UPP_synth-like"/>
</dbReference>
<dbReference type="GO" id="GO:0045547">
    <property type="term" value="F:ditrans,polycis-polyprenyl diphosphate synthase [(2E,6E)-farnesyl diphosphate specific] activity"/>
    <property type="evidence" value="ECO:0007669"/>
    <property type="project" value="TreeGrafter"/>
</dbReference>
<proteinExistence type="inferred from homology"/>
<comment type="caution">
    <text evidence="3">The sequence shown here is derived from an EMBL/GenBank/DDBJ whole genome shotgun (WGS) entry which is preliminary data.</text>
</comment>
<protein>
    <recommendedName>
        <fullName evidence="2">Isoprenyl transferase</fullName>
        <ecNumber evidence="2">2.5.1.-</ecNumber>
    </recommendedName>
</protein>
<feature type="binding site" evidence="2">
    <location>
        <position position="77"/>
    </location>
    <ligand>
        <name>substrate</name>
    </ligand>
</feature>
<reference evidence="3 4" key="1">
    <citation type="submission" date="2018-05" db="EMBL/GenBank/DDBJ databases">
        <title>Lujinxingia marina gen. nov. sp. nov., a new facultative anaerobic member of the class Deltaproteobacteria, and proposal of Lujinxingaceae fam. nov.</title>
        <authorList>
            <person name="Li C.-M."/>
        </authorList>
    </citation>
    <scope>NUCLEOTIDE SEQUENCE [LARGE SCALE GENOMIC DNA]</scope>
    <source>
        <strain evidence="3 4">B210</strain>
    </source>
</reference>
<keyword evidence="2" id="KW-0460">Magnesium</keyword>
<evidence type="ECO:0000256" key="1">
    <source>
        <dbReference type="ARBA" id="ARBA00022679"/>
    </source>
</evidence>
<dbReference type="PROSITE" id="PS01066">
    <property type="entry name" value="UPP_SYNTHASE"/>
    <property type="match status" value="1"/>
</dbReference>
<dbReference type="CDD" id="cd00475">
    <property type="entry name" value="Cis_IPPS"/>
    <property type="match status" value="1"/>
</dbReference>
<keyword evidence="1 2" id="KW-0808">Transferase</keyword>
<evidence type="ECO:0000313" key="3">
    <source>
        <dbReference type="EMBL" id="RAL21162.1"/>
    </source>
</evidence>
<accession>A0A328C5H2</accession>
<dbReference type="InterPro" id="IPR018520">
    <property type="entry name" value="UPP_synth-like_CS"/>
</dbReference>
<dbReference type="Gene3D" id="3.40.1180.10">
    <property type="entry name" value="Decaprenyl diphosphate synthase-like"/>
    <property type="match status" value="1"/>
</dbReference>
<dbReference type="HAMAP" id="MF_01139">
    <property type="entry name" value="ISPT"/>
    <property type="match status" value="1"/>
</dbReference>